<feature type="compositionally biased region" description="Polar residues" evidence="1">
    <location>
        <begin position="820"/>
        <end position="861"/>
    </location>
</feature>
<evidence type="ECO:0000313" key="3">
    <source>
        <dbReference type="Proteomes" id="UP001377567"/>
    </source>
</evidence>
<sequence length="951" mass="100597">MESVESVASVSSVSSVSVASVISVESMKSVASVSSVESLKSIESVDAVESLSSTSVASIATSTGVISPLDSSLSLTNHEISTTTSNDISSPLLSSLETAFEYSKTDIDSSKLSSSMRSFTIDADSHSRTHSNSNGSISFIGSPTTVDSSMGLSTTSSSIIRSSLFSVSTLLSIATSSETSWNKDSTLYSTSETSISSVSVSTEMSSGSYSESKQSTAETYIHTSSLIGESPTKSSNSNTNLANLLPTGTLSHDILFSSYSSTSDFLTITYTSSLSFISSASSFSTEVSKFLPSSRSSISQTFDPNSDASILSEQSSRSLNGNPRPGRSSSSISTTLNTSVNFSTHHSNMETITSKLISSSTQTNVYVSAASKTTDESVNTKLPLNSSNNIKSSPTGNHNTPIATGSFSPIHSNDATLSGLSTSHQISTDDAISVHASQSLNMDTFTNSQHNSKTTDSSFSLAVSQSSNTRSMVPSMSHFRSTSRVTDDMSNSLDGQDRETYHTTRASEQMDISSSIASPLHSFGDISSDADIDFGVLVSTRTEEIPSSTKSSSLSSTMVTSTYIDSAISSIPEISAFGSSTYSSPATSSDDKIYASEDSEERTKTTSVISERHTRISSLESFENTNTIRSFTSSVLEEATAQETTQTSSVYEPILTNDSAITGDTYISSDWKTGSSTVKQTSIITSVPSATIKTQSDITATSKHDFITTVKVFSTTSSPSVYPSISSSHDIQSGTKKATVNINTPSSELDRTSVTGNMGIDADYRNPDKYVTSSTIQDMGEITHSSSSTELISRSSKVVSIIPSGDIVIDSSETDRDTLQNDVDSNESEFINNQSPESNTSGGSSINQNYYGKSENSAQSETTGIHTGHTTTLVGGHQPKSSKSSNDSKTSSIPDQTVNTIASDLSHNSATTGGTPMDISYSNFATKMAQRSTLHLFSRLFFIHLVLHILI</sequence>
<proteinExistence type="predicted"/>
<name>A0AAV5S676_MAUHU</name>
<feature type="region of interest" description="Disordered" evidence="1">
    <location>
        <begin position="809"/>
        <end position="895"/>
    </location>
</feature>
<gene>
    <name evidence="2" type="ORF">DAKH74_051280</name>
</gene>
<dbReference type="EMBL" id="BTGD01000025">
    <property type="protein sequence ID" value="GMM58511.1"/>
    <property type="molecule type" value="Genomic_DNA"/>
</dbReference>
<evidence type="ECO:0000256" key="1">
    <source>
        <dbReference type="SAM" id="MobiDB-lite"/>
    </source>
</evidence>
<organism evidence="2 3">
    <name type="scientific">Maudiozyma humilis</name>
    <name type="common">Sour dough yeast</name>
    <name type="synonym">Kazachstania humilis</name>
    <dbReference type="NCBI Taxonomy" id="51915"/>
    <lineage>
        <taxon>Eukaryota</taxon>
        <taxon>Fungi</taxon>
        <taxon>Dikarya</taxon>
        <taxon>Ascomycota</taxon>
        <taxon>Saccharomycotina</taxon>
        <taxon>Saccharomycetes</taxon>
        <taxon>Saccharomycetales</taxon>
        <taxon>Saccharomycetaceae</taxon>
        <taxon>Maudiozyma</taxon>
    </lineage>
</organism>
<feature type="compositionally biased region" description="Polar residues" evidence="1">
    <location>
        <begin position="295"/>
        <end position="321"/>
    </location>
</feature>
<protein>
    <submittedName>
        <fullName evidence="2">Uncharacterized protein</fullName>
    </submittedName>
</protein>
<feature type="region of interest" description="Disordered" evidence="1">
    <location>
        <begin position="579"/>
        <end position="609"/>
    </location>
</feature>
<keyword evidence="3" id="KW-1185">Reference proteome</keyword>
<dbReference type="AlphaFoldDB" id="A0AAV5S676"/>
<feature type="compositionally biased region" description="Low complexity" evidence="1">
    <location>
        <begin position="862"/>
        <end position="892"/>
    </location>
</feature>
<feature type="region of interest" description="Disordered" evidence="1">
    <location>
        <begin position="295"/>
        <end position="335"/>
    </location>
</feature>
<evidence type="ECO:0000313" key="2">
    <source>
        <dbReference type="EMBL" id="GMM58511.1"/>
    </source>
</evidence>
<feature type="compositionally biased region" description="Polar residues" evidence="1">
    <location>
        <begin position="465"/>
        <end position="494"/>
    </location>
</feature>
<reference evidence="2 3" key="1">
    <citation type="journal article" date="2023" name="Elife">
        <title>Identification of key yeast species and microbe-microbe interactions impacting larval growth of Drosophila in the wild.</title>
        <authorList>
            <person name="Mure A."/>
            <person name="Sugiura Y."/>
            <person name="Maeda R."/>
            <person name="Honda K."/>
            <person name="Sakurai N."/>
            <person name="Takahashi Y."/>
            <person name="Watada M."/>
            <person name="Katoh T."/>
            <person name="Gotoh A."/>
            <person name="Gotoh Y."/>
            <person name="Taniguchi I."/>
            <person name="Nakamura K."/>
            <person name="Hayashi T."/>
            <person name="Katayama T."/>
            <person name="Uemura T."/>
            <person name="Hattori Y."/>
        </authorList>
    </citation>
    <scope>NUCLEOTIDE SEQUENCE [LARGE SCALE GENOMIC DNA]</scope>
    <source>
        <strain evidence="2 3">KH-74</strain>
    </source>
</reference>
<comment type="caution">
    <text evidence="2">The sequence shown here is derived from an EMBL/GenBank/DDBJ whole genome shotgun (WGS) entry which is preliminary data.</text>
</comment>
<accession>A0AAV5S676</accession>
<feature type="region of interest" description="Disordered" evidence="1">
    <location>
        <begin position="465"/>
        <end position="510"/>
    </location>
</feature>
<feature type="compositionally biased region" description="Low complexity" evidence="1">
    <location>
        <begin position="579"/>
        <end position="588"/>
    </location>
</feature>
<dbReference type="Proteomes" id="UP001377567">
    <property type="component" value="Unassembled WGS sequence"/>
</dbReference>